<evidence type="ECO:0008006" key="4">
    <source>
        <dbReference type="Google" id="ProtNLM"/>
    </source>
</evidence>
<dbReference type="GeneID" id="27331956"/>
<name>A0A0D2BFA6_9EURO</name>
<sequence>MAAVDPSELGQMNQLHVANTTSTTRPEVAAGKSSHRSRYAPLLSRWMFDLFCALWIVPIVFLLVQNYRNWIVGAGVGCRLSWFKHKCYIDLLSIDGSNPESKAAKLDQVDHEILGALQFVAKALEVWFGIVATSLIYDLTMLLGKHDHGLPIAYLLTHVEFGDICMVVDHNFWKSSCLLSRQGRRGVYLFAISVALLCIICNLMGPATAVLVLPTLGWAETVVPNPQRLGQVANLESPKNPAIAPGCDASALAAGNFTCMSYFLPILDEMSLHQQFGLQELYDQGYLMDFGVFRESGLSYTFNMTAQANLFPIWSPNRQVLREMSNDYVEFQATQGANRTFEKSKSIAAKFNRTLDRTLYGAYRNVLDVTLVRRGPSLGMTESCARGNVTEIIVSEAKSVRCFYRNWSLDGVDNGYECIRVGTGWSDPNLANSQFSIGNKDNAATGNVTVDVYMEAESIWLRENILKCVSNSPDAATSCDWDKMFSGTSPDVEIYLQSQQWMTYTLPLPEGGTAVAVCHSYTFLDTMPYNIDISPTTNALGLVNLLAPSVVGDPIPLHPDWLLAAWAVTRSGVADGDRAAATNLVTTLKWAANSEPPETLDDEDFPIYVLNSLHLTTILHALTLVDFSTLNATGSTAAADDRAALIVSRRLRVWAYGHSSHTFRVGLVVVVCGVLCVFLRLGFGCFVASRHRCTLNFLTAALRYAPSGGEFNGAGKKSDITQVSVRVVDKGGGVVDIVRPHGNVRYRPLRGLV</sequence>
<gene>
    <name evidence="2" type="ORF">PV08_04873</name>
</gene>
<dbReference type="VEuPathDB" id="FungiDB:PV08_04873"/>
<dbReference type="Proteomes" id="UP000053328">
    <property type="component" value="Unassembled WGS sequence"/>
</dbReference>
<evidence type="ECO:0000256" key="1">
    <source>
        <dbReference type="SAM" id="Phobius"/>
    </source>
</evidence>
<keyword evidence="1" id="KW-0812">Transmembrane</keyword>
<keyword evidence="1" id="KW-0472">Membrane</keyword>
<proteinExistence type="predicted"/>
<reference evidence="2 3" key="1">
    <citation type="submission" date="2015-01" db="EMBL/GenBank/DDBJ databases">
        <title>The Genome Sequence of Exophiala spinifera CBS89968.</title>
        <authorList>
            <consortium name="The Broad Institute Genomics Platform"/>
            <person name="Cuomo C."/>
            <person name="de Hoog S."/>
            <person name="Gorbushina A."/>
            <person name="Stielow B."/>
            <person name="Teixiera M."/>
            <person name="Abouelleil A."/>
            <person name="Chapman S.B."/>
            <person name="Priest M."/>
            <person name="Young S.K."/>
            <person name="Wortman J."/>
            <person name="Nusbaum C."/>
            <person name="Birren B."/>
        </authorList>
    </citation>
    <scope>NUCLEOTIDE SEQUENCE [LARGE SCALE GENOMIC DNA]</scope>
    <source>
        <strain evidence="2 3">CBS 89968</strain>
    </source>
</reference>
<dbReference type="RefSeq" id="XP_016237894.1">
    <property type="nucleotide sequence ID" value="XM_016379217.1"/>
</dbReference>
<feature type="transmembrane region" description="Helical" evidence="1">
    <location>
        <begin position="186"/>
        <end position="205"/>
    </location>
</feature>
<dbReference type="OrthoDB" id="5342924at2759"/>
<evidence type="ECO:0000313" key="2">
    <source>
        <dbReference type="EMBL" id="KIW17678.1"/>
    </source>
</evidence>
<protein>
    <recommendedName>
        <fullName evidence="4">Transmembrane protein</fullName>
    </recommendedName>
</protein>
<feature type="transmembrane region" description="Helical" evidence="1">
    <location>
        <begin position="665"/>
        <end position="688"/>
    </location>
</feature>
<keyword evidence="3" id="KW-1185">Reference proteome</keyword>
<keyword evidence="1" id="KW-1133">Transmembrane helix</keyword>
<dbReference type="AlphaFoldDB" id="A0A0D2BFA6"/>
<dbReference type="HOGENOM" id="CLU_026395_0_0_1"/>
<organism evidence="2 3">
    <name type="scientific">Exophiala spinifera</name>
    <dbReference type="NCBI Taxonomy" id="91928"/>
    <lineage>
        <taxon>Eukaryota</taxon>
        <taxon>Fungi</taxon>
        <taxon>Dikarya</taxon>
        <taxon>Ascomycota</taxon>
        <taxon>Pezizomycotina</taxon>
        <taxon>Eurotiomycetes</taxon>
        <taxon>Chaetothyriomycetidae</taxon>
        <taxon>Chaetothyriales</taxon>
        <taxon>Herpotrichiellaceae</taxon>
        <taxon>Exophiala</taxon>
    </lineage>
</organism>
<accession>A0A0D2BFA6</accession>
<evidence type="ECO:0000313" key="3">
    <source>
        <dbReference type="Proteomes" id="UP000053328"/>
    </source>
</evidence>
<dbReference type="EMBL" id="KN847494">
    <property type="protein sequence ID" value="KIW17678.1"/>
    <property type="molecule type" value="Genomic_DNA"/>
</dbReference>
<feature type="transmembrane region" description="Helical" evidence="1">
    <location>
        <begin position="46"/>
        <end position="64"/>
    </location>
</feature>